<evidence type="ECO:0000313" key="11">
    <source>
        <dbReference type="Proteomes" id="UP000320390"/>
    </source>
</evidence>
<protein>
    <recommendedName>
        <fullName evidence="8">Thymidylate kinase</fullName>
        <ecNumber evidence="8">2.7.4.9</ecNumber>
    </recommendedName>
    <alternativeName>
        <fullName evidence="8">dTMP kinase</fullName>
    </alternativeName>
</protein>
<dbReference type="NCBIfam" id="TIGR00041">
    <property type="entry name" value="DTMP_kinase"/>
    <property type="match status" value="1"/>
</dbReference>
<dbReference type="GO" id="GO:0006235">
    <property type="term" value="P:dTTP biosynthetic process"/>
    <property type="evidence" value="ECO:0007669"/>
    <property type="project" value="UniProtKB-UniRule"/>
</dbReference>
<evidence type="ECO:0000256" key="1">
    <source>
        <dbReference type="ARBA" id="ARBA00009776"/>
    </source>
</evidence>
<dbReference type="CDD" id="cd01672">
    <property type="entry name" value="TMPK"/>
    <property type="match status" value="1"/>
</dbReference>
<accession>A0A518ERV9</accession>
<feature type="domain" description="Thymidylate kinase-like" evidence="9">
    <location>
        <begin position="16"/>
        <end position="189"/>
    </location>
</feature>
<dbReference type="InterPro" id="IPR018095">
    <property type="entry name" value="Thymidylate_kin_CS"/>
</dbReference>
<dbReference type="GO" id="GO:0005829">
    <property type="term" value="C:cytosol"/>
    <property type="evidence" value="ECO:0007669"/>
    <property type="project" value="TreeGrafter"/>
</dbReference>
<comment type="function">
    <text evidence="8">Phosphorylation of dTMP to form dTDP in both de novo and salvage pathways of dTTP synthesis.</text>
</comment>
<feature type="binding site" evidence="8">
    <location>
        <begin position="18"/>
        <end position="25"/>
    </location>
    <ligand>
        <name>ATP</name>
        <dbReference type="ChEBI" id="CHEBI:30616"/>
    </ligand>
</feature>
<evidence type="ECO:0000256" key="5">
    <source>
        <dbReference type="ARBA" id="ARBA00022777"/>
    </source>
</evidence>
<evidence type="ECO:0000259" key="9">
    <source>
        <dbReference type="Pfam" id="PF02223"/>
    </source>
</evidence>
<dbReference type="RefSeq" id="WP_419191265.1">
    <property type="nucleotide sequence ID" value="NZ_CP036434.1"/>
</dbReference>
<proteinExistence type="inferred from homology"/>
<dbReference type="InterPro" id="IPR018094">
    <property type="entry name" value="Thymidylate_kinase"/>
</dbReference>
<keyword evidence="11" id="KW-1185">Reference proteome</keyword>
<keyword evidence="6 8" id="KW-0067">ATP-binding</keyword>
<dbReference type="GO" id="GO:0006233">
    <property type="term" value="P:dTDP biosynthetic process"/>
    <property type="evidence" value="ECO:0007669"/>
    <property type="project" value="InterPro"/>
</dbReference>
<keyword evidence="5 8" id="KW-0418">Kinase</keyword>
<dbReference type="HAMAP" id="MF_00165">
    <property type="entry name" value="Thymidylate_kinase"/>
    <property type="match status" value="1"/>
</dbReference>
<dbReference type="PROSITE" id="PS01331">
    <property type="entry name" value="THYMIDYLATE_KINASE"/>
    <property type="match status" value="1"/>
</dbReference>
<dbReference type="PANTHER" id="PTHR10344:SF4">
    <property type="entry name" value="UMP-CMP KINASE 2, MITOCHONDRIAL"/>
    <property type="match status" value="1"/>
</dbReference>
<dbReference type="InterPro" id="IPR039430">
    <property type="entry name" value="Thymidylate_kin-like_dom"/>
</dbReference>
<dbReference type="AlphaFoldDB" id="A0A518ERV9"/>
<dbReference type="Pfam" id="PF02223">
    <property type="entry name" value="Thymidylate_kin"/>
    <property type="match status" value="1"/>
</dbReference>
<dbReference type="SUPFAM" id="SSF52540">
    <property type="entry name" value="P-loop containing nucleoside triphosphate hydrolases"/>
    <property type="match status" value="1"/>
</dbReference>
<evidence type="ECO:0000256" key="4">
    <source>
        <dbReference type="ARBA" id="ARBA00022741"/>
    </source>
</evidence>
<organism evidence="10 11">
    <name type="scientific">Saltatorellus ferox</name>
    <dbReference type="NCBI Taxonomy" id="2528018"/>
    <lineage>
        <taxon>Bacteria</taxon>
        <taxon>Pseudomonadati</taxon>
        <taxon>Planctomycetota</taxon>
        <taxon>Planctomycetia</taxon>
        <taxon>Planctomycetia incertae sedis</taxon>
        <taxon>Saltatorellus</taxon>
    </lineage>
</organism>
<evidence type="ECO:0000256" key="3">
    <source>
        <dbReference type="ARBA" id="ARBA00022727"/>
    </source>
</evidence>
<dbReference type="GO" id="GO:0004798">
    <property type="term" value="F:dTMP kinase activity"/>
    <property type="evidence" value="ECO:0007669"/>
    <property type="project" value="UniProtKB-UniRule"/>
</dbReference>
<dbReference type="Proteomes" id="UP000320390">
    <property type="component" value="Chromosome"/>
</dbReference>
<dbReference type="PANTHER" id="PTHR10344">
    <property type="entry name" value="THYMIDYLATE KINASE"/>
    <property type="match status" value="1"/>
</dbReference>
<evidence type="ECO:0000256" key="2">
    <source>
        <dbReference type="ARBA" id="ARBA00022679"/>
    </source>
</evidence>
<keyword evidence="2 8" id="KW-0808">Transferase</keyword>
<comment type="catalytic activity">
    <reaction evidence="7 8">
        <text>dTMP + ATP = dTDP + ADP</text>
        <dbReference type="Rhea" id="RHEA:13517"/>
        <dbReference type="ChEBI" id="CHEBI:30616"/>
        <dbReference type="ChEBI" id="CHEBI:58369"/>
        <dbReference type="ChEBI" id="CHEBI:63528"/>
        <dbReference type="ChEBI" id="CHEBI:456216"/>
        <dbReference type="EC" id="2.7.4.9"/>
    </reaction>
</comment>
<gene>
    <name evidence="10" type="primary">tmk_1</name>
    <name evidence="8" type="synonym">tmk</name>
    <name evidence="10" type="ORF">Poly30_23500</name>
</gene>
<evidence type="ECO:0000256" key="6">
    <source>
        <dbReference type="ARBA" id="ARBA00022840"/>
    </source>
</evidence>
<evidence type="ECO:0000256" key="7">
    <source>
        <dbReference type="ARBA" id="ARBA00048743"/>
    </source>
</evidence>
<dbReference type="InterPro" id="IPR027417">
    <property type="entry name" value="P-loop_NTPase"/>
</dbReference>
<name>A0A518ERV9_9BACT</name>
<dbReference type="GO" id="GO:0006227">
    <property type="term" value="P:dUDP biosynthetic process"/>
    <property type="evidence" value="ECO:0007669"/>
    <property type="project" value="TreeGrafter"/>
</dbReference>
<comment type="similarity">
    <text evidence="1 8">Belongs to the thymidylate kinase family.</text>
</comment>
<dbReference type="EMBL" id="CP036434">
    <property type="protein sequence ID" value="QDV06834.1"/>
    <property type="molecule type" value="Genomic_DNA"/>
</dbReference>
<sequence>MTTSPELPKTPVFAVLDGMDGCGKTTQATRLVEEIARLRGEGSDPLHLREPGSTVAGERIRALVLDPDVQLGSGSLALLFAAARRETLEQLVAPALAQGRDVVIERFHASTFAYQGGAGLTDDDLLSMLHGWAGSPRPTIEIVLEIDPEDSFARAMARDGGGSDRFESRGLEFQRRVAAGMHRYVERAPLAVGIDGRGSEDEVAGRVIEAVLRSAAEATLA</sequence>
<keyword evidence="4 8" id="KW-0547">Nucleotide-binding</keyword>
<keyword evidence="3 8" id="KW-0545">Nucleotide biosynthesis</keyword>
<reference evidence="10 11" key="1">
    <citation type="submission" date="2019-02" db="EMBL/GenBank/DDBJ databases">
        <title>Deep-cultivation of Planctomycetes and their phenomic and genomic characterization uncovers novel biology.</title>
        <authorList>
            <person name="Wiegand S."/>
            <person name="Jogler M."/>
            <person name="Boedeker C."/>
            <person name="Pinto D."/>
            <person name="Vollmers J."/>
            <person name="Rivas-Marin E."/>
            <person name="Kohn T."/>
            <person name="Peeters S.H."/>
            <person name="Heuer A."/>
            <person name="Rast P."/>
            <person name="Oberbeckmann S."/>
            <person name="Bunk B."/>
            <person name="Jeske O."/>
            <person name="Meyerdierks A."/>
            <person name="Storesund J.E."/>
            <person name="Kallscheuer N."/>
            <person name="Luecker S."/>
            <person name="Lage O.M."/>
            <person name="Pohl T."/>
            <person name="Merkel B.J."/>
            <person name="Hornburger P."/>
            <person name="Mueller R.-W."/>
            <person name="Bruemmer F."/>
            <person name="Labrenz M."/>
            <person name="Spormann A.M."/>
            <person name="Op den Camp H."/>
            <person name="Overmann J."/>
            <person name="Amann R."/>
            <person name="Jetten M.S.M."/>
            <person name="Mascher T."/>
            <person name="Medema M.H."/>
            <person name="Devos D.P."/>
            <person name="Kaster A.-K."/>
            <person name="Ovreas L."/>
            <person name="Rohde M."/>
            <person name="Galperin M.Y."/>
            <person name="Jogler C."/>
        </authorList>
    </citation>
    <scope>NUCLEOTIDE SEQUENCE [LARGE SCALE GENOMIC DNA]</scope>
    <source>
        <strain evidence="10 11">Poly30</strain>
    </source>
</reference>
<evidence type="ECO:0000313" key="10">
    <source>
        <dbReference type="EMBL" id="QDV06834.1"/>
    </source>
</evidence>
<dbReference type="EC" id="2.7.4.9" evidence="8"/>
<evidence type="ECO:0000256" key="8">
    <source>
        <dbReference type="HAMAP-Rule" id="MF_00165"/>
    </source>
</evidence>
<dbReference type="GO" id="GO:0005524">
    <property type="term" value="F:ATP binding"/>
    <property type="evidence" value="ECO:0007669"/>
    <property type="project" value="UniProtKB-UniRule"/>
</dbReference>
<dbReference type="Gene3D" id="3.40.50.300">
    <property type="entry name" value="P-loop containing nucleotide triphosphate hydrolases"/>
    <property type="match status" value="1"/>
</dbReference>